<dbReference type="GeneID" id="80518440"/>
<reference evidence="1" key="1">
    <citation type="submission" date="2017-01" db="EMBL/GenBank/DDBJ databases">
        <authorList>
            <person name="Assis F.L."/>
            <person name="Abrahao J.S."/>
            <person name="Silva L."/>
            <person name="Khalil J.B."/>
            <person name="Rodrigues R."/>
            <person name="Silva L.S."/>
            <person name="Arantes T."/>
            <person name="Boratto P."/>
            <person name="Andrade M."/>
            <person name="Kroon E.G."/>
            <person name="Ribeiro B."/>
            <person name="Bergier I."/>
            <person name="Seligmann H."/>
            <person name="Ghigo E."/>
            <person name="Colson P."/>
            <person name="Levasseur A."/>
            <person name="Raoult D."/>
            <person name="Scola B.L."/>
        </authorList>
    </citation>
    <scope>NUCLEOTIDE SEQUENCE</scope>
    <source>
        <strain evidence="1">Soda lake</strain>
    </source>
</reference>
<reference evidence="1" key="2">
    <citation type="journal article" date="2018" name="Nat. Commun.">
        <title>Tailed giant Tupanvirus possesses the most complete translational apparatus of the known virosphere.</title>
        <authorList>
            <person name="Abrahao J."/>
            <person name="Silva L."/>
            <person name="Silva L.S."/>
            <person name="Khalil J.Y.B."/>
            <person name="Rodrigues R."/>
            <person name="Arantes T."/>
            <person name="Assis F."/>
            <person name="Boratto P."/>
            <person name="Andrade M."/>
            <person name="Kroon E.G."/>
            <person name="Ribeiro B."/>
            <person name="Bergier I."/>
            <person name="Seligmann H."/>
            <person name="Ghigo E."/>
            <person name="Colson P."/>
            <person name="Levasseur A."/>
            <person name="Kroemer G."/>
            <person name="Raoult D."/>
            <person name="La Scola B."/>
        </authorList>
    </citation>
    <scope>NUCLEOTIDE SEQUENCE [LARGE SCALE GENOMIC DNA]</scope>
    <source>
        <strain evidence="1">Soda lake</strain>
    </source>
</reference>
<name>A0A6N1NUA2_9VIRU</name>
<evidence type="ECO:0000313" key="1">
    <source>
        <dbReference type="EMBL" id="QKU35023.1"/>
    </source>
</evidence>
<protein>
    <recommendedName>
        <fullName evidence="2">DUF4241 domain-containing protein</fullName>
    </recommendedName>
</protein>
<sequence>MSKLDNFTIHLGSFVVESGKILVSDPGYDFNIDKYDTKPDAWNLNLLLDSVVNGQWDSWVVVDETTNRNAQLICVNHNKHDNLEELLNKKEWEILNDVICVDSGQAGIYDLDHFKGGDNDEWYEKNCDITLDMDYSAGTISHGVVSSSGYGDGMYDCHIFKINDKTTAIRIIFIDDKKKEFYEKIVADPSNYSDDENNSNDNNN</sequence>
<proteinExistence type="predicted"/>
<dbReference type="EMBL" id="KY523104">
    <property type="protein sequence ID" value="QKU35023.1"/>
    <property type="molecule type" value="Genomic_DNA"/>
</dbReference>
<dbReference type="RefSeq" id="YP_010781676.1">
    <property type="nucleotide sequence ID" value="NC_075039.1"/>
</dbReference>
<dbReference type="KEGG" id="vg:80518440"/>
<accession>A0A6N1NUA2</accession>
<organism evidence="1">
    <name type="scientific">Tupanvirus soda lake</name>
    <dbReference type="NCBI Taxonomy" id="2126985"/>
    <lineage>
        <taxon>Viruses</taxon>
        <taxon>Varidnaviria</taxon>
        <taxon>Bamfordvirae</taxon>
        <taxon>Nucleocytoviricota</taxon>
        <taxon>Megaviricetes</taxon>
        <taxon>Imitervirales</taxon>
        <taxon>Mimiviridae</taxon>
        <taxon>Megamimivirinae</taxon>
        <taxon>Tupanvirus</taxon>
        <taxon>Tupanvirus salinum</taxon>
    </lineage>
</organism>
<evidence type="ECO:0008006" key="2">
    <source>
        <dbReference type="Google" id="ProtNLM"/>
    </source>
</evidence>